<dbReference type="Pfam" id="PF00528">
    <property type="entry name" value="BPD_transp_1"/>
    <property type="match status" value="1"/>
</dbReference>
<reference evidence="10 11" key="1">
    <citation type="submission" date="2020-05" db="EMBL/GenBank/DDBJ databases">
        <title>Genome Sequencing of Type Strains.</title>
        <authorList>
            <person name="Lemaire J.F."/>
            <person name="Inderbitzin P."/>
            <person name="Gregorio O.A."/>
            <person name="Collins S.B."/>
            <person name="Wespe N."/>
            <person name="Knight-Connoni V."/>
        </authorList>
    </citation>
    <scope>NUCLEOTIDE SEQUENCE [LARGE SCALE GENOMIC DNA]</scope>
    <source>
        <strain evidence="10 11">ATCC 19096</strain>
    </source>
</reference>
<keyword evidence="11" id="KW-1185">Reference proteome</keyword>
<evidence type="ECO:0000259" key="9">
    <source>
        <dbReference type="PROSITE" id="PS50928"/>
    </source>
</evidence>
<keyword evidence="4" id="KW-1003">Cell membrane</keyword>
<evidence type="ECO:0000256" key="4">
    <source>
        <dbReference type="ARBA" id="ARBA00022475"/>
    </source>
</evidence>
<dbReference type="Proteomes" id="UP000573001">
    <property type="component" value="Unassembled WGS sequence"/>
</dbReference>
<protein>
    <submittedName>
        <fullName evidence="10">2-aminoethylphosphonate ABC transporter permease subunit</fullName>
    </submittedName>
</protein>
<comment type="similarity">
    <text evidence="2">Belongs to the binding-protein-dependent transport system permease family. CysTW subfamily.</text>
</comment>
<keyword evidence="6 8" id="KW-1133">Transmembrane helix</keyword>
<evidence type="ECO:0000256" key="5">
    <source>
        <dbReference type="ARBA" id="ARBA00022692"/>
    </source>
</evidence>
<dbReference type="PROSITE" id="PS50928">
    <property type="entry name" value="ABC_TM1"/>
    <property type="match status" value="1"/>
</dbReference>
<evidence type="ECO:0000256" key="6">
    <source>
        <dbReference type="ARBA" id="ARBA00022989"/>
    </source>
</evidence>
<feature type="transmembrane region" description="Helical" evidence="8">
    <location>
        <begin position="18"/>
        <end position="42"/>
    </location>
</feature>
<dbReference type="EMBL" id="JABMCE010000084">
    <property type="protein sequence ID" value="NUU14973.1"/>
    <property type="molecule type" value="Genomic_DNA"/>
</dbReference>
<feature type="transmembrane region" description="Helical" evidence="8">
    <location>
        <begin position="109"/>
        <end position="133"/>
    </location>
</feature>
<gene>
    <name evidence="10" type="ORF">HP507_14155</name>
</gene>
<dbReference type="InterPro" id="IPR035906">
    <property type="entry name" value="MetI-like_sf"/>
</dbReference>
<keyword evidence="7 8" id="KW-0472">Membrane</keyword>
<evidence type="ECO:0000256" key="2">
    <source>
        <dbReference type="ARBA" id="ARBA00007069"/>
    </source>
</evidence>
<dbReference type="InterPro" id="IPR000515">
    <property type="entry name" value="MetI-like"/>
</dbReference>
<evidence type="ECO:0000256" key="7">
    <source>
        <dbReference type="ARBA" id="ARBA00023136"/>
    </source>
</evidence>
<dbReference type="PANTHER" id="PTHR42929">
    <property type="entry name" value="INNER MEMBRANE ABC TRANSPORTER PERMEASE PROTEIN YDCU-RELATED-RELATED"/>
    <property type="match status" value="1"/>
</dbReference>
<comment type="subcellular location">
    <subcellularLocation>
        <location evidence="1 8">Cell membrane</location>
        <topology evidence="1 8">Multi-pass membrane protein</topology>
    </subcellularLocation>
</comment>
<dbReference type="SUPFAM" id="SSF161098">
    <property type="entry name" value="MetI-like"/>
    <property type="match status" value="1"/>
</dbReference>
<sequence length="298" mass="31081">MTAATLARPTRSRAAAPAALGGVVAALVPLGVLLALGVYPLVLLLSNAVHDDLGTFDLARWGELFTNPVFLDVIWTTVRIGVTTTVGCVVLGTFLALVIAFVPFPGTGFVVGALNVAVSFPSFLITLALVFVWGDVGFVNGALAAIGVGPVHLLDGQWGVVLAEIVYFTPFVLRPVLGALEGVDRRQLEVAESLGAGSWRIVRTVVLPEVLPAIAAGGALVLMYSLNEFGIVLFTGAKDVQTLPTLVYGQAIGRGDYQTAAIAAVVNVAVSIGLYLLARRVLRGSAAARSPRRRSGVR</sequence>
<accession>A0ABX2MC13</accession>
<dbReference type="PANTHER" id="PTHR42929:SF6">
    <property type="entry name" value="IRON(III)-TRANSPORT SYSTEM PERMEASE PROTEIN SFUB"/>
    <property type="match status" value="1"/>
</dbReference>
<comment type="caution">
    <text evidence="10">The sequence shown here is derived from an EMBL/GenBank/DDBJ whole genome shotgun (WGS) entry which is preliminary data.</text>
</comment>
<organism evidence="10 11">
    <name type="scientific">Curtobacterium pusillum</name>
    <dbReference type="NCBI Taxonomy" id="69373"/>
    <lineage>
        <taxon>Bacteria</taxon>
        <taxon>Bacillati</taxon>
        <taxon>Actinomycetota</taxon>
        <taxon>Actinomycetes</taxon>
        <taxon>Micrococcales</taxon>
        <taxon>Microbacteriaceae</taxon>
        <taxon>Curtobacterium</taxon>
    </lineage>
</organism>
<dbReference type="NCBIfam" id="NF011624">
    <property type="entry name" value="PRK15050.1"/>
    <property type="match status" value="1"/>
</dbReference>
<evidence type="ECO:0000313" key="11">
    <source>
        <dbReference type="Proteomes" id="UP000573001"/>
    </source>
</evidence>
<evidence type="ECO:0000313" key="10">
    <source>
        <dbReference type="EMBL" id="NUU14973.1"/>
    </source>
</evidence>
<dbReference type="RefSeq" id="WP_175352432.1">
    <property type="nucleotide sequence ID" value="NZ_BAAAWQ010000001.1"/>
</dbReference>
<feature type="transmembrane region" description="Helical" evidence="8">
    <location>
        <begin position="257"/>
        <end position="278"/>
    </location>
</feature>
<feature type="transmembrane region" description="Helical" evidence="8">
    <location>
        <begin position="158"/>
        <end position="177"/>
    </location>
</feature>
<feature type="domain" description="ABC transmembrane type-1" evidence="9">
    <location>
        <begin position="74"/>
        <end position="278"/>
    </location>
</feature>
<keyword evidence="5 8" id="KW-0812">Transmembrane</keyword>
<feature type="transmembrane region" description="Helical" evidence="8">
    <location>
        <begin position="80"/>
        <end position="102"/>
    </location>
</feature>
<feature type="transmembrane region" description="Helical" evidence="8">
    <location>
        <begin position="210"/>
        <end position="237"/>
    </location>
</feature>
<proteinExistence type="inferred from homology"/>
<name>A0ABX2MC13_9MICO</name>
<keyword evidence="3 8" id="KW-0813">Transport</keyword>
<evidence type="ECO:0000256" key="1">
    <source>
        <dbReference type="ARBA" id="ARBA00004651"/>
    </source>
</evidence>
<evidence type="ECO:0000256" key="3">
    <source>
        <dbReference type="ARBA" id="ARBA00022448"/>
    </source>
</evidence>
<dbReference type="Gene3D" id="1.10.3720.10">
    <property type="entry name" value="MetI-like"/>
    <property type="match status" value="1"/>
</dbReference>
<dbReference type="CDD" id="cd06261">
    <property type="entry name" value="TM_PBP2"/>
    <property type="match status" value="1"/>
</dbReference>
<evidence type="ECO:0000256" key="8">
    <source>
        <dbReference type="RuleBase" id="RU363032"/>
    </source>
</evidence>